<dbReference type="PANTHER" id="PTHR43047">
    <property type="entry name" value="TWO-COMPONENT HISTIDINE PROTEIN KINASE"/>
    <property type="match status" value="1"/>
</dbReference>
<feature type="modified residue" description="4-aspartylphosphate" evidence="8">
    <location>
        <position position="913"/>
    </location>
</feature>
<evidence type="ECO:0000256" key="1">
    <source>
        <dbReference type="ARBA" id="ARBA00000085"/>
    </source>
</evidence>
<dbReference type="InterPro" id="IPR005467">
    <property type="entry name" value="His_kinase_dom"/>
</dbReference>
<dbReference type="InterPro" id="IPR036097">
    <property type="entry name" value="HisK_dim/P_sf"/>
</dbReference>
<feature type="domain" description="Histidine kinase" evidence="11">
    <location>
        <begin position="377"/>
        <end position="672"/>
    </location>
</feature>
<organism evidence="13 14">
    <name type="scientific">Sesamum alatum</name>
    <dbReference type="NCBI Taxonomy" id="300844"/>
    <lineage>
        <taxon>Eukaryota</taxon>
        <taxon>Viridiplantae</taxon>
        <taxon>Streptophyta</taxon>
        <taxon>Embryophyta</taxon>
        <taxon>Tracheophyta</taxon>
        <taxon>Spermatophyta</taxon>
        <taxon>Magnoliopsida</taxon>
        <taxon>eudicotyledons</taxon>
        <taxon>Gunneridae</taxon>
        <taxon>Pentapetalae</taxon>
        <taxon>asterids</taxon>
        <taxon>lamiids</taxon>
        <taxon>Lamiales</taxon>
        <taxon>Pedaliaceae</taxon>
        <taxon>Sesamum</taxon>
    </lineage>
</organism>
<sequence length="1016" mass="114194">MGCEMETEQTEDMDIVLSSMWPEDINEAGRQFNVERPGADQDMLEEVTIKKEPNIVDFKRLMELTNYSDKGNWQLAKLVRNWEYKQANAVRLLKEELENLSKQQQEVELKKLEILEEHRFEQDGYGGDKHPISILDENLKYLYQDVPRRKNDVIFQDEKVEIDAEYDSVIYWKQRAMHLQKLLEASLQREQILMEKLQESIENLERQSSPVEELSQVLKRADNFLHFVLQNAPVVIGHQDKELRYRFIFNHFPSLGEQDIIGKTDMEIFSGAGVKESQDFKREVLERGLPAKREITFETELFGSKTFLIYVEPVFSKTGETIGVNYMGMEVTDQVRKREKMAKLREEMAVQKAKETELNKTIHITEESMRAKQMLATMSHEIRSPLSGVVSMAEILSTTNLDKEQRQLLNVMLSSGDLVLQLINDILDLSKVESGVMKLEATKFRPREVVKHVLQTAAASLQKLLTLEGHVADDVPLEVTGDVLRIRQILTNLVSNAIKFTHEGKVGINLYVVSEPSATIRQGSETVSQDQLTVSANTRNASSMSQNKADQNGSGRADVCGTCENYKLNDMARIQNGAPMDEDKETHPTPEERVVWIRCDVYDTGIGIPENAIPTLFKKYMQVGADTARKYGGTGLGLAICKQLVELMGGHLSVSSVEHHGSTFTFVLPYKVSLISDNTDDHDELSDMDRQDVLGDENDDDLHSGVFIFQPRTLGSLFSSQSSGRIQKLSVNSYGVNASPKCNGLLEDSPSPSSNITYKDTSSEEDPSTADHAMDASYELEISPTRCSGSGDLNSAAKQEKSHPEANGRFHPYAHPTSSSRASNDLDETSDAQVRHQEKAQADRSSECSSSNSPEIPKAELKPKILLVEDNKINVMVTKSMMKQLGHEIDIVCNGEEAVRAVQRSCYHLILMDVCMPVMDGLQATRLIRSFEETGSWEDAIKAGIEMQLPPTPHSASNSQQEKTRKRTPIIAMTANALSESADECYANGMDSFVSKPVTFQNLKQCLQQYLPSMHL</sequence>
<proteinExistence type="predicted"/>
<dbReference type="Pfam" id="PF00072">
    <property type="entry name" value="Response_reg"/>
    <property type="match status" value="1"/>
</dbReference>
<feature type="coiled-coil region" evidence="9">
    <location>
        <begin position="180"/>
        <end position="214"/>
    </location>
</feature>
<dbReference type="EMBL" id="JACGWO010000007">
    <property type="protein sequence ID" value="KAK4422392.1"/>
    <property type="molecule type" value="Genomic_DNA"/>
</dbReference>
<evidence type="ECO:0000313" key="13">
    <source>
        <dbReference type="EMBL" id="KAK4422392.1"/>
    </source>
</evidence>
<evidence type="ECO:0000256" key="9">
    <source>
        <dbReference type="SAM" id="Coils"/>
    </source>
</evidence>
<dbReference type="GO" id="GO:0000155">
    <property type="term" value="F:phosphorelay sensor kinase activity"/>
    <property type="evidence" value="ECO:0007669"/>
    <property type="project" value="InterPro"/>
</dbReference>
<feature type="compositionally biased region" description="Basic and acidic residues" evidence="10">
    <location>
        <begin position="833"/>
        <end position="846"/>
    </location>
</feature>
<dbReference type="FunFam" id="1.10.287.130:FF:000030">
    <property type="entry name" value="Putative histidine kinase 5"/>
    <property type="match status" value="1"/>
</dbReference>
<dbReference type="SUPFAM" id="SSF55874">
    <property type="entry name" value="ATPase domain of HSP90 chaperone/DNA topoisomerase II/histidine kinase"/>
    <property type="match status" value="1"/>
</dbReference>
<dbReference type="InterPro" id="IPR003594">
    <property type="entry name" value="HATPase_dom"/>
</dbReference>
<name>A0AAE1Y2Q1_9LAMI</name>
<dbReference type="Pfam" id="PF00512">
    <property type="entry name" value="HisKA"/>
    <property type="match status" value="1"/>
</dbReference>
<keyword evidence="4" id="KW-0963">Cytoplasm</keyword>
<dbReference type="SUPFAM" id="SSF52172">
    <property type="entry name" value="CheY-like"/>
    <property type="match status" value="1"/>
</dbReference>
<dbReference type="Gene3D" id="1.10.287.130">
    <property type="match status" value="1"/>
</dbReference>
<keyword evidence="5 8" id="KW-0597">Phosphoprotein</keyword>
<dbReference type="CDD" id="cd00082">
    <property type="entry name" value="HisKA"/>
    <property type="match status" value="1"/>
</dbReference>
<dbReference type="FunFam" id="3.30.450.20:FF:000061">
    <property type="entry name" value="Histidine kinase 5"/>
    <property type="match status" value="1"/>
</dbReference>
<evidence type="ECO:0000256" key="7">
    <source>
        <dbReference type="ARBA" id="ARBA00022777"/>
    </source>
</evidence>
<feature type="region of interest" description="Disordered" evidence="10">
    <location>
        <begin position="783"/>
        <end position="856"/>
    </location>
</feature>
<dbReference type="FunFam" id="3.40.50.2300:FF:000201">
    <property type="entry name" value="Histidine kinase 5"/>
    <property type="match status" value="1"/>
</dbReference>
<dbReference type="PANTHER" id="PTHR43047:SF68">
    <property type="entry name" value="HISTIDINE KINASE 5"/>
    <property type="match status" value="1"/>
</dbReference>
<feature type="compositionally biased region" description="Basic and acidic residues" evidence="10">
    <location>
        <begin position="798"/>
        <end position="808"/>
    </location>
</feature>
<evidence type="ECO:0000256" key="2">
    <source>
        <dbReference type="ARBA" id="ARBA00004496"/>
    </source>
</evidence>
<feature type="compositionally biased region" description="Polar residues" evidence="10">
    <location>
        <begin position="750"/>
        <end position="760"/>
    </location>
</feature>
<dbReference type="CDD" id="cd16922">
    <property type="entry name" value="HATPase_EvgS-ArcB-TorS-like"/>
    <property type="match status" value="1"/>
</dbReference>
<dbReference type="Gene3D" id="3.30.565.10">
    <property type="entry name" value="Histidine kinase-like ATPase, C-terminal domain"/>
    <property type="match status" value="1"/>
</dbReference>
<dbReference type="EC" id="2.7.13.3" evidence="3"/>
<dbReference type="Gene3D" id="3.30.450.20">
    <property type="entry name" value="PAS domain"/>
    <property type="match status" value="1"/>
</dbReference>
<feature type="domain" description="Response regulatory" evidence="12">
    <location>
        <begin position="864"/>
        <end position="1011"/>
    </location>
</feature>
<feature type="region of interest" description="Disordered" evidence="10">
    <location>
        <begin position="537"/>
        <end position="556"/>
    </location>
</feature>
<dbReference type="Pfam" id="PF02518">
    <property type="entry name" value="HATPase_c"/>
    <property type="match status" value="1"/>
</dbReference>
<dbReference type="InterPro" id="IPR036890">
    <property type="entry name" value="HATPase_C_sf"/>
</dbReference>
<feature type="coiled-coil region" evidence="9">
    <location>
        <begin position="90"/>
        <end position="117"/>
    </location>
</feature>
<evidence type="ECO:0000256" key="3">
    <source>
        <dbReference type="ARBA" id="ARBA00012438"/>
    </source>
</evidence>
<dbReference type="PROSITE" id="PS50110">
    <property type="entry name" value="RESPONSE_REGULATORY"/>
    <property type="match status" value="1"/>
</dbReference>
<dbReference type="GO" id="GO:0005737">
    <property type="term" value="C:cytoplasm"/>
    <property type="evidence" value="ECO:0007669"/>
    <property type="project" value="UniProtKB-SubCell"/>
</dbReference>
<evidence type="ECO:0000259" key="12">
    <source>
        <dbReference type="PROSITE" id="PS50110"/>
    </source>
</evidence>
<comment type="catalytic activity">
    <reaction evidence="1">
        <text>ATP + protein L-histidine = ADP + protein N-phospho-L-histidine.</text>
        <dbReference type="EC" id="2.7.13.3"/>
    </reaction>
</comment>
<feature type="compositionally biased region" description="Polar residues" evidence="10">
    <location>
        <begin position="785"/>
        <end position="797"/>
    </location>
</feature>
<dbReference type="PRINTS" id="PR00344">
    <property type="entry name" value="BCTRLSENSOR"/>
</dbReference>
<keyword evidence="14" id="KW-1185">Reference proteome</keyword>
<feature type="compositionally biased region" description="Polar residues" evidence="10">
    <location>
        <begin position="537"/>
        <end position="554"/>
    </location>
</feature>
<protein>
    <recommendedName>
        <fullName evidence="3">histidine kinase</fullName>
        <ecNumber evidence="3">2.7.13.3</ecNumber>
    </recommendedName>
</protein>
<dbReference type="PROSITE" id="PS50109">
    <property type="entry name" value="HIS_KIN"/>
    <property type="match status" value="1"/>
</dbReference>
<feature type="region of interest" description="Disordered" evidence="10">
    <location>
        <begin position="742"/>
        <end position="771"/>
    </location>
</feature>
<dbReference type="SMART" id="SM00387">
    <property type="entry name" value="HATPase_c"/>
    <property type="match status" value="1"/>
</dbReference>
<keyword evidence="7 13" id="KW-0418">Kinase</keyword>
<evidence type="ECO:0000313" key="14">
    <source>
        <dbReference type="Proteomes" id="UP001293254"/>
    </source>
</evidence>
<keyword evidence="9" id="KW-0175">Coiled coil</keyword>
<dbReference type="AlphaFoldDB" id="A0AAE1Y2Q1"/>
<dbReference type="SMART" id="SM00388">
    <property type="entry name" value="HisKA"/>
    <property type="match status" value="1"/>
</dbReference>
<comment type="subcellular location">
    <subcellularLocation>
        <location evidence="2">Cytoplasm</location>
    </subcellularLocation>
</comment>
<accession>A0AAE1Y2Q1</accession>
<reference evidence="13" key="1">
    <citation type="submission" date="2020-06" db="EMBL/GenBank/DDBJ databases">
        <authorList>
            <person name="Li T."/>
            <person name="Hu X."/>
            <person name="Zhang T."/>
            <person name="Song X."/>
            <person name="Zhang H."/>
            <person name="Dai N."/>
            <person name="Sheng W."/>
            <person name="Hou X."/>
            <person name="Wei L."/>
        </authorList>
    </citation>
    <scope>NUCLEOTIDE SEQUENCE</scope>
    <source>
        <strain evidence="13">3651</strain>
        <tissue evidence="13">Leaf</tissue>
    </source>
</reference>
<dbReference type="InterPro" id="IPR004358">
    <property type="entry name" value="Sig_transdc_His_kin-like_C"/>
</dbReference>
<dbReference type="CDD" id="cd17546">
    <property type="entry name" value="REC_hyHK_CKI1_RcsC-like"/>
    <property type="match status" value="1"/>
</dbReference>
<dbReference type="Proteomes" id="UP001293254">
    <property type="component" value="Unassembled WGS sequence"/>
</dbReference>
<dbReference type="InterPro" id="IPR001789">
    <property type="entry name" value="Sig_transdc_resp-reg_receiver"/>
</dbReference>
<reference evidence="13" key="2">
    <citation type="journal article" date="2024" name="Plant">
        <title>Genomic evolution and insights into agronomic trait innovations of Sesamum species.</title>
        <authorList>
            <person name="Miao H."/>
            <person name="Wang L."/>
            <person name="Qu L."/>
            <person name="Liu H."/>
            <person name="Sun Y."/>
            <person name="Le M."/>
            <person name="Wang Q."/>
            <person name="Wei S."/>
            <person name="Zheng Y."/>
            <person name="Lin W."/>
            <person name="Duan Y."/>
            <person name="Cao H."/>
            <person name="Xiong S."/>
            <person name="Wang X."/>
            <person name="Wei L."/>
            <person name="Li C."/>
            <person name="Ma Q."/>
            <person name="Ju M."/>
            <person name="Zhao R."/>
            <person name="Li G."/>
            <person name="Mu C."/>
            <person name="Tian Q."/>
            <person name="Mei H."/>
            <person name="Zhang T."/>
            <person name="Gao T."/>
            <person name="Zhang H."/>
        </authorList>
    </citation>
    <scope>NUCLEOTIDE SEQUENCE</scope>
    <source>
        <strain evidence="13">3651</strain>
    </source>
</reference>
<dbReference type="GO" id="GO:0005886">
    <property type="term" value="C:plasma membrane"/>
    <property type="evidence" value="ECO:0007669"/>
    <property type="project" value="TreeGrafter"/>
</dbReference>
<evidence type="ECO:0000256" key="8">
    <source>
        <dbReference type="PROSITE-ProRule" id="PRU00169"/>
    </source>
</evidence>
<gene>
    <name evidence="13" type="ORF">Salat_1821500</name>
</gene>
<dbReference type="InterPro" id="IPR003661">
    <property type="entry name" value="HisK_dim/P_dom"/>
</dbReference>
<evidence type="ECO:0000256" key="10">
    <source>
        <dbReference type="SAM" id="MobiDB-lite"/>
    </source>
</evidence>
<dbReference type="GO" id="GO:0009927">
    <property type="term" value="F:histidine phosphotransfer kinase activity"/>
    <property type="evidence" value="ECO:0007669"/>
    <property type="project" value="TreeGrafter"/>
</dbReference>
<dbReference type="SUPFAM" id="SSF47384">
    <property type="entry name" value="Homodimeric domain of signal transducing histidine kinase"/>
    <property type="match status" value="1"/>
</dbReference>
<evidence type="ECO:0000256" key="6">
    <source>
        <dbReference type="ARBA" id="ARBA00022679"/>
    </source>
</evidence>
<keyword evidence="6" id="KW-0808">Transferase</keyword>
<comment type="caution">
    <text evidence="13">The sequence shown here is derived from an EMBL/GenBank/DDBJ whole genome shotgun (WGS) entry which is preliminary data.</text>
</comment>
<evidence type="ECO:0000259" key="11">
    <source>
        <dbReference type="PROSITE" id="PS50109"/>
    </source>
</evidence>
<evidence type="ECO:0000256" key="4">
    <source>
        <dbReference type="ARBA" id="ARBA00022490"/>
    </source>
</evidence>
<dbReference type="SMART" id="SM00448">
    <property type="entry name" value="REC"/>
    <property type="match status" value="1"/>
</dbReference>
<dbReference type="Gene3D" id="3.40.50.2300">
    <property type="match status" value="1"/>
</dbReference>
<dbReference type="InterPro" id="IPR011006">
    <property type="entry name" value="CheY-like_superfamily"/>
</dbReference>
<evidence type="ECO:0000256" key="5">
    <source>
        <dbReference type="ARBA" id="ARBA00022553"/>
    </source>
</evidence>